<keyword evidence="1" id="KW-1133">Transmembrane helix</keyword>
<feature type="chain" id="PRO_5045480371" description="PEP-CTERM sorting domain-containing protein" evidence="2">
    <location>
        <begin position="27"/>
        <end position="257"/>
    </location>
</feature>
<evidence type="ECO:0000256" key="2">
    <source>
        <dbReference type="SAM" id="SignalP"/>
    </source>
</evidence>
<organism evidence="3 4">
    <name type="scientific">Thiohalocapsa halophila</name>
    <dbReference type="NCBI Taxonomy" id="69359"/>
    <lineage>
        <taxon>Bacteria</taxon>
        <taxon>Pseudomonadati</taxon>
        <taxon>Pseudomonadota</taxon>
        <taxon>Gammaproteobacteria</taxon>
        <taxon>Chromatiales</taxon>
        <taxon>Chromatiaceae</taxon>
        <taxon>Thiohalocapsa</taxon>
    </lineage>
</organism>
<reference evidence="3 4" key="1">
    <citation type="journal article" date="2020" name="Microorganisms">
        <title>Osmotic Adaptation and Compatible Solute Biosynthesis of Phototrophic Bacteria as Revealed from Genome Analyses.</title>
        <authorList>
            <person name="Imhoff J.F."/>
            <person name="Rahn T."/>
            <person name="Kunzel S."/>
            <person name="Keller A."/>
            <person name="Neulinger S.C."/>
        </authorList>
    </citation>
    <scope>NUCLEOTIDE SEQUENCE [LARGE SCALE GENOMIC DNA]</scope>
    <source>
        <strain evidence="3 4">DSM 6210</strain>
    </source>
</reference>
<keyword evidence="2" id="KW-0732">Signal</keyword>
<sequence>MQNLKTIALSGAVTAALAMSLPAASAIVDGNPGTVGNFCSVGTDGTNPDTFRFSATSRYQYTCYIGSAGQTLDPAAGHMALTDLADDTAVNIQEFVFAGEVTGTLQVTSFETGVETGTISYFVELAPAPGFEPDDQPDIRFADVTITQETLQQNDDNTASRKQITGQNNVVISDAAFTADLNASGQGGTDSATCGVCRKFAVTDSFDNNVSGVGGDAGRIQSLTNTYVTVVPAPAPLALLAAGLMGIGIFQRRRKAA</sequence>
<evidence type="ECO:0000313" key="4">
    <source>
        <dbReference type="Proteomes" id="UP000748752"/>
    </source>
</evidence>
<dbReference type="Proteomes" id="UP000748752">
    <property type="component" value="Unassembled WGS sequence"/>
</dbReference>
<protein>
    <recommendedName>
        <fullName evidence="5">PEP-CTERM sorting domain-containing protein</fullName>
    </recommendedName>
</protein>
<keyword evidence="4" id="KW-1185">Reference proteome</keyword>
<keyword evidence="1" id="KW-0472">Membrane</keyword>
<evidence type="ECO:0000256" key="1">
    <source>
        <dbReference type="SAM" id="Phobius"/>
    </source>
</evidence>
<comment type="caution">
    <text evidence="3">The sequence shown here is derived from an EMBL/GenBank/DDBJ whole genome shotgun (WGS) entry which is preliminary data.</text>
</comment>
<gene>
    <name evidence="3" type="ORF">CKO31_22240</name>
</gene>
<proteinExistence type="predicted"/>
<feature type="transmembrane region" description="Helical" evidence="1">
    <location>
        <begin position="227"/>
        <end position="250"/>
    </location>
</feature>
<name>A0ABS1CNJ7_9GAMM</name>
<dbReference type="RefSeq" id="WP_200241897.1">
    <property type="nucleotide sequence ID" value="NZ_NRRV01000084.1"/>
</dbReference>
<evidence type="ECO:0008006" key="5">
    <source>
        <dbReference type="Google" id="ProtNLM"/>
    </source>
</evidence>
<accession>A0ABS1CNJ7</accession>
<evidence type="ECO:0000313" key="3">
    <source>
        <dbReference type="EMBL" id="MBK1633417.1"/>
    </source>
</evidence>
<feature type="signal peptide" evidence="2">
    <location>
        <begin position="1"/>
        <end position="26"/>
    </location>
</feature>
<keyword evidence="1" id="KW-0812">Transmembrane</keyword>
<dbReference type="EMBL" id="NRRV01000084">
    <property type="protein sequence ID" value="MBK1633417.1"/>
    <property type="molecule type" value="Genomic_DNA"/>
</dbReference>